<feature type="domain" description="Integrase catalytic" evidence="12">
    <location>
        <begin position="154"/>
        <end position="279"/>
    </location>
</feature>
<dbReference type="InterPro" id="IPR017856">
    <property type="entry name" value="Integrase-like_N"/>
</dbReference>
<feature type="non-terminal residue" evidence="13">
    <location>
        <position position="1"/>
    </location>
</feature>
<evidence type="ECO:0000256" key="2">
    <source>
        <dbReference type="ARBA" id="ARBA00022679"/>
    </source>
</evidence>
<evidence type="ECO:0000256" key="7">
    <source>
        <dbReference type="ARBA" id="ARBA00022801"/>
    </source>
</evidence>
<reference evidence="13 14" key="1">
    <citation type="submission" date="2014-04" db="EMBL/GenBank/DDBJ databases">
        <title>Genome evolution of avian class.</title>
        <authorList>
            <person name="Zhang G."/>
            <person name="Li C."/>
        </authorList>
    </citation>
    <scope>NUCLEOTIDE SEQUENCE [LARGE SCALE GENOMIC DNA]</scope>
    <source>
        <strain evidence="13">BGI_Z169</strain>
    </source>
</reference>
<keyword evidence="6" id="KW-0255">Endonuclease</keyword>
<organism evidence="13 14">
    <name type="scientific">Egretta garzetta</name>
    <name type="common">Little egret</name>
    <dbReference type="NCBI Taxonomy" id="188379"/>
    <lineage>
        <taxon>Eukaryota</taxon>
        <taxon>Metazoa</taxon>
        <taxon>Chordata</taxon>
        <taxon>Craniata</taxon>
        <taxon>Vertebrata</taxon>
        <taxon>Euteleostomi</taxon>
        <taxon>Archelosauria</taxon>
        <taxon>Archosauria</taxon>
        <taxon>Dinosauria</taxon>
        <taxon>Saurischia</taxon>
        <taxon>Theropoda</taxon>
        <taxon>Coelurosauria</taxon>
        <taxon>Aves</taxon>
        <taxon>Neognathae</taxon>
        <taxon>Neoaves</taxon>
        <taxon>Aequornithes</taxon>
        <taxon>Pelecaniformes</taxon>
        <taxon>Ardeidae</taxon>
        <taxon>Egretta</taxon>
    </lineage>
</organism>
<evidence type="ECO:0000256" key="6">
    <source>
        <dbReference type="ARBA" id="ARBA00022759"/>
    </source>
</evidence>
<protein>
    <recommendedName>
        <fullName evidence="1">RNA-directed DNA polymerase</fullName>
        <ecNumber evidence="1">2.7.7.49</ecNumber>
    </recommendedName>
</protein>
<dbReference type="GO" id="GO:0015074">
    <property type="term" value="P:DNA integration"/>
    <property type="evidence" value="ECO:0007669"/>
    <property type="project" value="InterPro"/>
</dbReference>
<dbReference type="Pfam" id="PF00665">
    <property type="entry name" value="rve"/>
    <property type="match status" value="1"/>
</dbReference>
<dbReference type="EC" id="2.7.7.49" evidence="1"/>
<evidence type="ECO:0000256" key="9">
    <source>
        <dbReference type="PROSITE-ProRule" id="PRU00450"/>
    </source>
</evidence>
<dbReference type="InterPro" id="IPR036397">
    <property type="entry name" value="RNaseH_sf"/>
</dbReference>
<dbReference type="PROSITE" id="PS50876">
    <property type="entry name" value="ZF_INTEGRASE"/>
    <property type="match status" value="1"/>
</dbReference>
<dbReference type="EMBL" id="KK500861">
    <property type="protein sequence ID" value="KFP11148.1"/>
    <property type="molecule type" value="Genomic_DNA"/>
</dbReference>
<keyword evidence="14" id="KW-1185">Reference proteome</keyword>
<evidence type="ECO:0000256" key="5">
    <source>
        <dbReference type="ARBA" id="ARBA00022723"/>
    </source>
</evidence>
<keyword evidence="4" id="KW-0540">Nuclease</keyword>
<evidence type="ECO:0000259" key="12">
    <source>
        <dbReference type="PROSITE" id="PS50994"/>
    </source>
</evidence>
<dbReference type="Pfam" id="PF02022">
    <property type="entry name" value="Integrase_Zn"/>
    <property type="match status" value="1"/>
</dbReference>
<name>A0A091IU96_EGRGA</name>
<keyword evidence="2" id="KW-0808">Transferase</keyword>
<keyword evidence="5" id="KW-0479">Metal-binding</keyword>
<evidence type="ECO:0000256" key="4">
    <source>
        <dbReference type="ARBA" id="ARBA00022722"/>
    </source>
</evidence>
<proteinExistence type="predicted"/>
<dbReference type="SUPFAM" id="SSF53098">
    <property type="entry name" value="Ribonuclease H-like"/>
    <property type="match status" value="2"/>
</dbReference>
<keyword evidence="7" id="KW-0378">Hydrolase</keyword>
<evidence type="ECO:0000256" key="3">
    <source>
        <dbReference type="ARBA" id="ARBA00022695"/>
    </source>
</evidence>
<dbReference type="GO" id="GO:0004523">
    <property type="term" value="F:RNA-DNA hybrid ribonuclease activity"/>
    <property type="evidence" value="ECO:0007669"/>
    <property type="project" value="InterPro"/>
</dbReference>
<keyword evidence="8" id="KW-0695">RNA-directed DNA polymerase</keyword>
<dbReference type="PROSITE" id="PS50994">
    <property type="entry name" value="INTEGRASE"/>
    <property type="match status" value="1"/>
</dbReference>
<keyword evidence="9" id="KW-0862">Zinc</keyword>
<dbReference type="Gene3D" id="1.10.10.200">
    <property type="match status" value="1"/>
</dbReference>
<evidence type="ECO:0000313" key="13">
    <source>
        <dbReference type="EMBL" id="KFP11148.1"/>
    </source>
</evidence>
<dbReference type="GO" id="GO:0008270">
    <property type="term" value="F:zinc ion binding"/>
    <property type="evidence" value="ECO:0007669"/>
    <property type="project" value="UniProtKB-KW"/>
</dbReference>
<evidence type="ECO:0000259" key="10">
    <source>
        <dbReference type="PROSITE" id="PS50876"/>
    </source>
</evidence>
<keyword evidence="3" id="KW-0548">Nucleotidyltransferase</keyword>
<dbReference type="InterPro" id="IPR012337">
    <property type="entry name" value="RNaseH-like_sf"/>
</dbReference>
<dbReference type="Gene3D" id="3.30.420.10">
    <property type="entry name" value="Ribonuclease H-like superfamily/Ribonuclease H"/>
    <property type="match status" value="2"/>
</dbReference>
<dbReference type="InterPro" id="IPR001584">
    <property type="entry name" value="Integrase_cat-core"/>
</dbReference>
<dbReference type="GO" id="GO:0003964">
    <property type="term" value="F:RNA-directed DNA polymerase activity"/>
    <property type="evidence" value="ECO:0007669"/>
    <property type="project" value="UniProtKB-KW"/>
</dbReference>
<dbReference type="GO" id="GO:0035613">
    <property type="term" value="F:RNA stem-loop binding"/>
    <property type="evidence" value="ECO:0007669"/>
    <property type="project" value="TreeGrafter"/>
</dbReference>
<dbReference type="PROSITE" id="PS50879">
    <property type="entry name" value="RNASE_H_1"/>
    <property type="match status" value="1"/>
</dbReference>
<feature type="non-terminal residue" evidence="13">
    <location>
        <position position="279"/>
    </location>
</feature>
<dbReference type="InterPro" id="IPR003308">
    <property type="entry name" value="Integrase_Zn-bd_dom_N"/>
</dbReference>
<evidence type="ECO:0000259" key="11">
    <source>
        <dbReference type="PROSITE" id="PS50879"/>
    </source>
</evidence>
<evidence type="ECO:0000313" key="14">
    <source>
        <dbReference type="Proteomes" id="UP000053119"/>
    </source>
</evidence>
<dbReference type="PANTHER" id="PTHR41694">
    <property type="entry name" value="ENDOGENOUS RETROVIRUS GROUP K MEMBER POL PROTEIN"/>
    <property type="match status" value="1"/>
</dbReference>
<feature type="domain" description="RNase H type-1" evidence="11">
    <location>
        <begin position="1"/>
        <end position="101"/>
    </location>
</feature>
<dbReference type="InterPro" id="IPR002156">
    <property type="entry name" value="RNaseH_domain"/>
</dbReference>
<dbReference type="STRING" id="188379.A0A091IU96"/>
<dbReference type="PANTHER" id="PTHR41694:SF3">
    <property type="entry name" value="RNA-DIRECTED DNA POLYMERASE-RELATED"/>
    <property type="match status" value="1"/>
</dbReference>
<sequence>GSPQIVELAEVVHVFQKWSNTPINIVTDSAFVAGLVPRLENACLKEVINPVLFNYLSQLLQLLNNRKYPYFIMHIRAHTTLPGPLLEGNWRADALTLPVHLLPNAMEQAQISPVFFHQNARAFQKAFSLTMAQVQDIVDACPDCQGILSAVPNSGTNPQGLAALELWQTDVTRIPDFGCLKYVHVSVDTFSGAIHASCHTGEKARDVIKHFTFAFAAMGVAQKIKTDYGPAYVSVCLWFFSQDWGVRRITTIPHSPTGQAIVERSHHTLKHMLKQQKGG</sequence>
<dbReference type="Proteomes" id="UP000053119">
    <property type="component" value="Unassembled WGS sequence"/>
</dbReference>
<feature type="domain" description="Integrase-type" evidence="10">
    <location>
        <begin position="104"/>
        <end position="145"/>
    </location>
</feature>
<accession>A0A091IU96</accession>
<gene>
    <name evidence="13" type="ORF">Z169_06421</name>
</gene>
<dbReference type="SUPFAM" id="SSF46919">
    <property type="entry name" value="N-terminal Zn binding domain of HIV integrase"/>
    <property type="match status" value="1"/>
</dbReference>
<dbReference type="AlphaFoldDB" id="A0A091IU96"/>
<keyword evidence="9" id="KW-0863">Zinc-finger</keyword>
<evidence type="ECO:0000256" key="8">
    <source>
        <dbReference type="ARBA" id="ARBA00022918"/>
    </source>
</evidence>
<evidence type="ECO:0000256" key="1">
    <source>
        <dbReference type="ARBA" id="ARBA00012493"/>
    </source>
</evidence>
<dbReference type="Pfam" id="PF00075">
    <property type="entry name" value="RNase_H"/>
    <property type="match status" value="1"/>
</dbReference>